<sequence>MSSIVTGILSSTVGLLWNKVRDSTAAKLKEGDVTDAKIREIVVTEMNDIKTKLDCLSRKELLTSYVFLQEGVDFLNASLNKSRGKRGETSGMPSSIQSGILNETIELSHAVGKMKICSDTDFEVAKKRFENARRKAAEAFVNDALSTEDRIFAAKLRVVSEILEHLESPETAITGCLSFLQRLHDLPAIREMFSVHVSRGVLSRLNKAERVKNVKSVMFINYVLFQFNFKFSRKLAHRLTWPGTGIELGDRSFNPILDWREISSRKSWGEKLILPCNELVVDKEIDLFLSAVNSHGDMIFGEVLEDKIKVICKTGKNKVVGLPGPREGKLIDQGTAGLAVDNNNNIHVVKRLEIRTGNGDVKRLCALNVLDNNYKVTHDCALDFLGEATVLDWVNVAINKNNNIILIKHADPNVYVCDNTGHLKRKFKRDSCRIPSLSISEQNQIITPSDDHKAVYMFTEKGNLQSTMKLPEGHWFRGVAFHHVIGKIAVLSYVKQKNSYFLLCYSETGELDTSTFFNMGTTSSEEYDSYMTSHPSGPVVVVGKKSITFI</sequence>
<comment type="caution">
    <text evidence="1">The sequence shown here is derived from an EMBL/GenBank/DDBJ whole genome shotgun (WGS) entry which is preliminary data.</text>
</comment>
<proteinExistence type="predicted"/>
<dbReference type="OrthoDB" id="5986534at2759"/>
<dbReference type="SUPFAM" id="SSF69322">
    <property type="entry name" value="Tricorn protease domain 2"/>
    <property type="match status" value="1"/>
</dbReference>
<dbReference type="EMBL" id="CACRXK020001527">
    <property type="protein sequence ID" value="CAB3989647.1"/>
    <property type="molecule type" value="Genomic_DNA"/>
</dbReference>
<reference evidence="1" key="1">
    <citation type="submission" date="2020-04" db="EMBL/GenBank/DDBJ databases">
        <authorList>
            <person name="Alioto T."/>
            <person name="Alioto T."/>
            <person name="Gomez Garrido J."/>
        </authorList>
    </citation>
    <scope>NUCLEOTIDE SEQUENCE</scope>
    <source>
        <strain evidence="1">A484AB</strain>
    </source>
</reference>
<evidence type="ECO:0000313" key="1">
    <source>
        <dbReference type="EMBL" id="CAB3989647.1"/>
    </source>
</evidence>
<protein>
    <submittedName>
        <fullName evidence="1">Uncharacterized protein</fullName>
    </submittedName>
</protein>
<accession>A0A6S7GUK2</accession>
<dbReference type="AlphaFoldDB" id="A0A6S7GUK2"/>
<evidence type="ECO:0000313" key="2">
    <source>
        <dbReference type="Proteomes" id="UP001152795"/>
    </source>
</evidence>
<name>A0A6S7GUK2_PARCT</name>
<keyword evidence="2" id="KW-1185">Reference proteome</keyword>
<dbReference type="InterPro" id="IPR011042">
    <property type="entry name" value="6-blade_b-propeller_TolB-like"/>
</dbReference>
<gene>
    <name evidence="1" type="ORF">PACLA_8A043264</name>
</gene>
<dbReference type="Gene3D" id="2.120.10.30">
    <property type="entry name" value="TolB, C-terminal domain"/>
    <property type="match status" value="1"/>
</dbReference>
<dbReference type="Proteomes" id="UP001152795">
    <property type="component" value="Unassembled WGS sequence"/>
</dbReference>
<organism evidence="1 2">
    <name type="scientific">Paramuricea clavata</name>
    <name type="common">Red gorgonian</name>
    <name type="synonym">Violescent sea-whip</name>
    <dbReference type="NCBI Taxonomy" id="317549"/>
    <lineage>
        <taxon>Eukaryota</taxon>
        <taxon>Metazoa</taxon>
        <taxon>Cnidaria</taxon>
        <taxon>Anthozoa</taxon>
        <taxon>Octocorallia</taxon>
        <taxon>Malacalcyonacea</taxon>
        <taxon>Plexauridae</taxon>
        <taxon>Paramuricea</taxon>
    </lineage>
</organism>